<accession>A0A0L0G3Q5</accession>
<dbReference type="AlphaFoldDB" id="A0A0L0G3Q5"/>
<gene>
    <name evidence="2" type="ORF">SARC_04890</name>
</gene>
<dbReference type="Proteomes" id="UP000054560">
    <property type="component" value="Unassembled WGS sequence"/>
</dbReference>
<keyword evidence="3" id="KW-1185">Reference proteome</keyword>
<feature type="compositionally biased region" description="Basic and acidic residues" evidence="1">
    <location>
        <begin position="177"/>
        <end position="210"/>
    </location>
</feature>
<evidence type="ECO:0000313" key="3">
    <source>
        <dbReference type="Proteomes" id="UP000054560"/>
    </source>
</evidence>
<feature type="region of interest" description="Disordered" evidence="1">
    <location>
        <begin position="262"/>
        <end position="284"/>
    </location>
</feature>
<evidence type="ECO:0000256" key="1">
    <source>
        <dbReference type="SAM" id="MobiDB-lite"/>
    </source>
</evidence>
<feature type="region of interest" description="Disordered" evidence="1">
    <location>
        <begin position="66"/>
        <end position="124"/>
    </location>
</feature>
<feature type="compositionally biased region" description="Gly residues" evidence="1">
    <location>
        <begin position="268"/>
        <end position="280"/>
    </location>
</feature>
<dbReference type="EMBL" id="KQ241887">
    <property type="protein sequence ID" value="KNC82843.1"/>
    <property type="molecule type" value="Genomic_DNA"/>
</dbReference>
<protein>
    <submittedName>
        <fullName evidence="2">Uncharacterized protein</fullName>
    </submittedName>
</protein>
<sequence length="314" mass="34956">MGKKTKFIGLLWCVAAVTLLMHFGVKFDFSLNAADVVTNADESARQQVEQFHQYTDNNINQQQVFQGKDDHDAKSATPNADTDPADVAGNNVDTLEEKQPMPESLPNQPIPGRAPHQPFEPDMDELRIKPPEEHEFSGKNGVLDVKALLKAQQRQEKYEDEELERRLRTRGVNLDSVSDRNQDIKGDNDEGSPDEKVPETIESNEDRVSDNNRNSHNAGDRNFATENVGVRGHRLLYFGDEDNVERPNQAIFHQIYTNNVWEPDHADGGTGSKGGGGSGEGSDPDLIVNLPEILDTVVLDYNVTRLLDAEVAFP</sequence>
<name>A0A0L0G3Q5_9EUKA</name>
<reference evidence="2 3" key="1">
    <citation type="submission" date="2011-02" db="EMBL/GenBank/DDBJ databases">
        <title>The Genome Sequence of Sphaeroforma arctica JP610.</title>
        <authorList>
            <consortium name="The Broad Institute Genome Sequencing Platform"/>
            <person name="Russ C."/>
            <person name="Cuomo C."/>
            <person name="Young S.K."/>
            <person name="Zeng Q."/>
            <person name="Gargeya S."/>
            <person name="Alvarado L."/>
            <person name="Berlin A."/>
            <person name="Chapman S.B."/>
            <person name="Chen Z."/>
            <person name="Freedman E."/>
            <person name="Gellesch M."/>
            <person name="Goldberg J."/>
            <person name="Griggs A."/>
            <person name="Gujja S."/>
            <person name="Heilman E."/>
            <person name="Heiman D."/>
            <person name="Howarth C."/>
            <person name="Mehta T."/>
            <person name="Neiman D."/>
            <person name="Pearson M."/>
            <person name="Roberts A."/>
            <person name="Saif S."/>
            <person name="Shea T."/>
            <person name="Shenoy N."/>
            <person name="Sisk P."/>
            <person name="Stolte C."/>
            <person name="Sykes S."/>
            <person name="White J."/>
            <person name="Yandava C."/>
            <person name="Burger G."/>
            <person name="Gray M.W."/>
            <person name="Holland P.W.H."/>
            <person name="King N."/>
            <person name="Lang F.B.F."/>
            <person name="Roger A.J."/>
            <person name="Ruiz-Trillo I."/>
            <person name="Haas B."/>
            <person name="Nusbaum C."/>
            <person name="Birren B."/>
        </authorList>
    </citation>
    <scope>NUCLEOTIDE SEQUENCE [LARGE SCALE GENOMIC DNA]</scope>
    <source>
        <strain evidence="2 3">JP610</strain>
    </source>
</reference>
<proteinExistence type="predicted"/>
<dbReference type="RefSeq" id="XP_014156745.1">
    <property type="nucleotide sequence ID" value="XM_014301270.1"/>
</dbReference>
<organism evidence="2 3">
    <name type="scientific">Sphaeroforma arctica JP610</name>
    <dbReference type="NCBI Taxonomy" id="667725"/>
    <lineage>
        <taxon>Eukaryota</taxon>
        <taxon>Ichthyosporea</taxon>
        <taxon>Ichthyophonida</taxon>
        <taxon>Sphaeroforma</taxon>
    </lineage>
</organism>
<feature type="region of interest" description="Disordered" evidence="1">
    <location>
        <begin position="173"/>
        <end position="225"/>
    </location>
</feature>
<evidence type="ECO:0000313" key="2">
    <source>
        <dbReference type="EMBL" id="KNC82843.1"/>
    </source>
</evidence>
<dbReference type="GeneID" id="25905394"/>